<keyword evidence="2" id="KW-1185">Reference proteome</keyword>
<proteinExistence type="predicted"/>
<evidence type="ECO:0000313" key="2">
    <source>
        <dbReference type="Proteomes" id="UP000054166"/>
    </source>
</evidence>
<reference evidence="2" key="2">
    <citation type="submission" date="2015-01" db="EMBL/GenBank/DDBJ databases">
        <title>Evolutionary Origins and Diversification of the Mycorrhizal Mutualists.</title>
        <authorList>
            <consortium name="DOE Joint Genome Institute"/>
            <consortium name="Mycorrhizal Genomics Consortium"/>
            <person name="Kohler A."/>
            <person name="Kuo A."/>
            <person name="Nagy L.G."/>
            <person name="Floudas D."/>
            <person name="Copeland A."/>
            <person name="Barry K.W."/>
            <person name="Cichocki N."/>
            <person name="Veneault-Fourrey C."/>
            <person name="LaButti K."/>
            <person name="Lindquist E.A."/>
            <person name="Lipzen A."/>
            <person name="Lundell T."/>
            <person name="Morin E."/>
            <person name="Murat C."/>
            <person name="Riley R."/>
            <person name="Ohm R."/>
            <person name="Sun H."/>
            <person name="Tunlid A."/>
            <person name="Henrissat B."/>
            <person name="Grigoriev I.V."/>
            <person name="Hibbett D.S."/>
            <person name="Martin F."/>
        </authorList>
    </citation>
    <scope>NUCLEOTIDE SEQUENCE [LARGE SCALE GENOMIC DNA]</scope>
    <source>
        <strain evidence="2">F 1598</strain>
    </source>
</reference>
<sequence>MDLARFPPGSYCRHINSVAPLSIPIVHHLLFSIVAALSMSITLAAAAAASSDNTPASSLTEAAADISCYWSGTAPFCAGSCDPGYADCAAHGPIAGLSESYYLLICMPRNHHRSEVNERIWRPSPKLGSSQTRGIHRPLKSLNDWVIPAKRKARVINLVDEEEGTRGMRWTQLKDALG</sequence>
<organism evidence="1 2">
    <name type="scientific">Piloderma croceum (strain F 1598)</name>
    <dbReference type="NCBI Taxonomy" id="765440"/>
    <lineage>
        <taxon>Eukaryota</taxon>
        <taxon>Fungi</taxon>
        <taxon>Dikarya</taxon>
        <taxon>Basidiomycota</taxon>
        <taxon>Agaricomycotina</taxon>
        <taxon>Agaricomycetes</taxon>
        <taxon>Agaricomycetidae</taxon>
        <taxon>Atheliales</taxon>
        <taxon>Atheliaceae</taxon>
        <taxon>Piloderma</taxon>
    </lineage>
</organism>
<accession>A0A0C3FZ07</accession>
<dbReference type="InParanoid" id="A0A0C3FZ07"/>
<evidence type="ECO:0000313" key="1">
    <source>
        <dbReference type="EMBL" id="KIM89530.1"/>
    </source>
</evidence>
<reference evidence="1 2" key="1">
    <citation type="submission" date="2014-04" db="EMBL/GenBank/DDBJ databases">
        <authorList>
            <consortium name="DOE Joint Genome Institute"/>
            <person name="Kuo A."/>
            <person name="Tarkka M."/>
            <person name="Buscot F."/>
            <person name="Kohler A."/>
            <person name="Nagy L.G."/>
            <person name="Floudas D."/>
            <person name="Copeland A."/>
            <person name="Barry K.W."/>
            <person name="Cichocki N."/>
            <person name="Veneault-Fourrey C."/>
            <person name="LaButti K."/>
            <person name="Lindquist E.A."/>
            <person name="Lipzen A."/>
            <person name="Lundell T."/>
            <person name="Morin E."/>
            <person name="Murat C."/>
            <person name="Sun H."/>
            <person name="Tunlid A."/>
            <person name="Henrissat B."/>
            <person name="Grigoriev I.V."/>
            <person name="Hibbett D.S."/>
            <person name="Martin F."/>
            <person name="Nordberg H.P."/>
            <person name="Cantor M.N."/>
            <person name="Hua S.X."/>
        </authorList>
    </citation>
    <scope>NUCLEOTIDE SEQUENCE [LARGE SCALE GENOMIC DNA]</scope>
    <source>
        <strain evidence="1 2">F 1598</strain>
    </source>
</reference>
<name>A0A0C3FZ07_PILCF</name>
<gene>
    <name evidence="1" type="ORF">PILCRDRAFT_2724</name>
</gene>
<dbReference type="Proteomes" id="UP000054166">
    <property type="component" value="Unassembled WGS sequence"/>
</dbReference>
<dbReference type="AlphaFoldDB" id="A0A0C3FZ07"/>
<dbReference type="OrthoDB" id="6332879at2759"/>
<dbReference type="HOGENOM" id="CLU_1511148_0_0_1"/>
<protein>
    <submittedName>
        <fullName evidence="1">Uncharacterized protein</fullName>
    </submittedName>
</protein>
<dbReference type="EMBL" id="KN832975">
    <property type="protein sequence ID" value="KIM89530.1"/>
    <property type="molecule type" value="Genomic_DNA"/>
</dbReference>